<evidence type="ECO:0000256" key="4">
    <source>
        <dbReference type="ARBA" id="ARBA00022989"/>
    </source>
</evidence>
<comment type="subcellular location">
    <subcellularLocation>
        <location evidence="1">Cell membrane</location>
        <topology evidence="1">Multi-pass membrane protein</topology>
    </subcellularLocation>
</comment>
<keyword evidence="6" id="KW-0675">Receptor</keyword>
<organism evidence="10 11">
    <name type="scientific">Culex pipiens pipiens</name>
    <name type="common">Northern house mosquito</name>
    <dbReference type="NCBI Taxonomy" id="38569"/>
    <lineage>
        <taxon>Eukaryota</taxon>
        <taxon>Metazoa</taxon>
        <taxon>Ecdysozoa</taxon>
        <taxon>Arthropoda</taxon>
        <taxon>Hexapoda</taxon>
        <taxon>Insecta</taxon>
        <taxon>Pterygota</taxon>
        <taxon>Neoptera</taxon>
        <taxon>Endopterygota</taxon>
        <taxon>Diptera</taxon>
        <taxon>Nematocera</taxon>
        <taxon>Culicoidea</taxon>
        <taxon>Culicidae</taxon>
        <taxon>Culicinae</taxon>
        <taxon>Culicini</taxon>
        <taxon>Culex</taxon>
        <taxon>Culex</taxon>
    </lineage>
</organism>
<keyword evidence="4 8" id="KW-1133">Transmembrane helix</keyword>
<dbReference type="Proteomes" id="UP001562425">
    <property type="component" value="Unassembled WGS sequence"/>
</dbReference>
<evidence type="ECO:0000256" key="2">
    <source>
        <dbReference type="ARBA" id="ARBA00022475"/>
    </source>
</evidence>
<evidence type="ECO:0000256" key="6">
    <source>
        <dbReference type="ARBA" id="ARBA00023170"/>
    </source>
</evidence>
<dbReference type="EMBL" id="JBEHCU010009157">
    <property type="protein sequence ID" value="KAL1380404.1"/>
    <property type="molecule type" value="Genomic_DNA"/>
</dbReference>
<dbReference type="InterPro" id="IPR052192">
    <property type="entry name" value="Insect_Ionotropic_Sensory_Rcpt"/>
</dbReference>
<comment type="caution">
    <text evidence="10">The sequence shown here is derived from an EMBL/GenBank/DDBJ whole genome shotgun (WGS) entry which is preliminary data.</text>
</comment>
<accession>A0ABD1CVD1</accession>
<reference evidence="10 11" key="1">
    <citation type="submission" date="2024-05" db="EMBL/GenBank/DDBJ databases">
        <title>Culex pipiens pipiens assembly and annotation.</title>
        <authorList>
            <person name="Alout H."/>
            <person name="Durand T."/>
        </authorList>
    </citation>
    <scope>NUCLEOTIDE SEQUENCE [LARGE SCALE GENOMIC DNA]</scope>
    <source>
        <strain evidence="10">HA-2024</strain>
        <tissue evidence="10">Whole body</tissue>
    </source>
</reference>
<keyword evidence="5 8" id="KW-0472">Membrane</keyword>
<protein>
    <recommendedName>
        <fullName evidence="12">Ionotropic receptor</fullName>
    </recommendedName>
</protein>
<dbReference type="AlphaFoldDB" id="A0ABD1CVD1"/>
<evidence type="ECO:0000256" key="1">
    <source>
        <dbReference type="ARBA" id="ARBA00004651"/>
    </source>
</evidence>
<dbReference type="GO" id="GO:0005886">
    <property type="term" value="C:plasma membrane"/>
    <property type="evidence" value="ECO:0007669"/>
    <property type="project" value="UniProtKB-SubCell"/>
</dbReference>
<keyword evidence="11" id="KW-1185">Reference proteome</keyword>
<proteinExistence type="predicted"/>
<keyword evidence="3 8" id="KW-0812">Transmembrane</keyword>
<dbReference type="PANTHER" id="PTHR42643">
    <property type="entry name" value="IONOTROPIC RECEPTOR 20A-RELATED"/>
    <property type="match status" value="1"/>
</dbReference>
<feature type="chain" id="PRO_5044781875" description="Ionotropic receptor" evidence="9">
    <location>
        <begin position="23"/>
        <end position="337"/>
    </location>
</feature>
<evidence type="ECO:0000256" key="9">
    <source>
        <dbReference type="SAM" id="SignalP"/>
    </source>
</evidence>
<evidence type="ECO:0000313" key="10">
    <source>
        <dbReference type="EMBL" id="KAL1380404.1"/>
    </source>
</evidence>
<keyword evidence="7" id="KW-0325">Glycoprotein</keyword>
<feature type="non-terminal residue" evidence="10">
    <location>
        <position position="337"/>
    </location>
</feature>
<feature type="transmembrane region" description="Helical" evidence="8">
    <location>
        <begin position="232"/>
        <end position="250"/>
    </location>
</feature>
<evidence type="ECO:0000256" key="7">
    <source>
        <dbReference type="ARBA" id="ARBA00023180"/>
    </source>
</evidence>
<feature type="transmembrane region" description="Helical" evidence="8">
    <location>
        <begin position="182"/>
        <end position="202"/>
    </location>
</feature>
<keyword evidence="9" id="KW-0732">Signal</keyword>
<evidence type="ECO:0000313" key="11">
    <source>
        <dbReference type="Proteomes" id="UP001562425"/>
    </source>
</evidence>
<gene>
    <name evidence="10" type="ORF">pipiens_014225</name>
</gene>
<evidence type="ECO:0000256" key="8">
    <source>
        <dbReference type="SAM" id="Phobius"/>
    </source>
</evidence>
<evidence type="ECO:0000256" key="5">
    <source>
        <dbReference type="ARBA" id="ARBA00023136"/>
    </source>
</evidence>
<name>A0ABD1CVD1_CULPP</name>
<evidence type="ECO:0000256" key="3">
    <source>
        <dbReference type="ARBA" id="ARBA00022692"/>
    </source>
</evidence>
<evidence type="ECO:0008006" key="12">
    <source>
        <dbReference type="Google" id="ProtNLM"/>
    </source>
</evidence>
<feature type="signal peptide" evidence="9">
    <location>
        <begin position="1"/>
        <end position="22"/>
    </location>
</feature>
<dbReference type="PANTHER" id="PTHR42643:SF24">
    <property type="entry name" value="IONOTROPIC RECEPTOR 60A"/>
    <property type="match status" value="1"/>
</dbReference>
<sequence length="337" mass="37906">MNPSGLILAAVLLTIAAKPNESSLVTDYLVAVIRSLASRYPGVHQCVFFGAQLKGGAFVGTALGQVLQDPRLDFATRSVITMNFREENAEVLRYPLVLLIEVERISENVRNFLSNTNMFDPCYWNHLKNNKIDIDVTGVAPDEKSEATAFETMETSLVSGDVFAVPRSAVSMVQLFMMPFSWQVWTTLALILAMAEIVHLLFPCSLKNDPILLVLCGLEKYDLHRSGQLEKFLLMPLIVLMFFAICAYETKLLSLMTSKPAAKTIRTIQELVDSGIQIKANLLTDFLLINNTMIRNSLINATVDIFNMDMVHAYLLEQSTAEHFCTRYYDPDQRIHR</sequence>
<keyword evidence="2" id="KW-1003">Cell membrane</keyword>